<reference evidence="1" key="1">
    <citation type="submission" date="2022-06" db="EMBL/GenBank/DDBJ databases">
        <title>Phylogenomic reconstructions and comparative analyses of Kickxellomycotina fungi.</title>
        <authorList>
            <person name="Reynolds N.K."/>
            <person name="Stajich J.E."/>
            <person name="Barry K."/>
            <person name="Grigoriev I.V."/>
            <person name="Crous P."/>
            <person name="Smith M.E."/>
        </authorList>
    </citation>
    <scope>NUCLEOTIDE SEQUENCE</scope>
    <source>
        <strain evidence="1">RSA 2271</strain>
    </source>
</reference>
<evidence type="ECO:0000313" key="1">
    <source>
        <dbReference type="EMBL" id="KAJ1672290.1"/>
    </source>
</evidence>
<accession>A0ACC1HBF1</accession>
<dbReference type="Proteomes" id="UP001145114">
    <property type="component" value="Unassembled WGS sequence"/>
</dbReference>
<organism evidence="1 2">
    <name type="scientific">Spiromyces aspiralis</name>
    <dbReference type="NCBI Taxonomy" id="68401"/>
    <lineage>
        <taxon>Eukaryota</taxon>
        <taxon>Fungi</taxon>
        <taxon>Fungi incertae sedis</taxon>
        <taxon>Zoopagomycota</taxon>
        <taxon>Kickxellomycotina</taxon>
        <taxon>Kickxellomycetes</taxon>
        <taxon>Kickxellales</taxon>
        <taxon>Kickxellaceae</taxon>
        <taxon>Spiromyces</taxon>
    </lineage>
</organism>
<evidence type="ECO:0000313" key="2">
    <source>
        <dbReference type="Proteomes" id="UP001145114"/>
    </source>
</evidence>
<name>A0ACC1HBF1_9FUNG</name>
<dbReference type="EMBL" id="JAMZIH010008420">
    <property type="protein sequence ID" value="KAJ1672290.1"/>
    <property type="molecule type" value="Genomic_DNA"/>
</dbReference>
<gene>
    <name evidence="1" type="primary">VPH1_2</name>
    <name evidence="1" type="ORF">EV182_007235</name>
</gene>
<sequence length="208" mass="24149">MDLYAGSSSRPPLRFKKASMFRSEEMSLIQMYIPREISRDIVAELGELGAVQFRDLNPDVNAFQRTFASEIRRWDEVERKLRFLVANIEKLNIDMVPLDVNDIPSAPLRPSELEEKERIIAEHERQVKHLNNAYDELQRRYFSLVEKKHVLRETSRLFGEDNALPQLPHRRSSRISTGTLNFDDPDSPLFNSAQRIELDVLPESPEGS</sequence>
<comment type="caution">
    <text evidence="1">The sequence shown here is derived from an EMBL/GenBank/DDBJ whole genome shotgun (WGS) entry which is preliminary data.</text>
</comment>
<protein>
    <submittedName>
        <fullName evidence="1">H(+)-transporting V0 sector ATPase subunit a</fullName>
    </submittedName>
</protein>
<proteinExistence type="predicted"/>
<feature type="non-terminal residue" evidence="1">
    <location>
        <position position="208"/>
    </location>
</feature>
<keyword evidence="2" id="KW-1185">Reference proteome</keyword>